<dbReference type="Pfam" id="PF02518">
    <property type="entry name" value="HATPase_c"/>
    <property type="match status" value="1"/>
</dbReference>
<gene>
    <name evidence="14" type="ORF">OL599_03665</name>
</gene>
<protein>
    <recommendedName>
        <fullName evidence="3">histidine kinase</fullName>
        <ecNumber evidence="3">2.7.13.3</ecNumber>
    </recommendedName>
</protein>
<dbReference type="InterPro" id="IPR004358">
    <property type="entry name" value="Sig_transdc_His_kin-like_C"/>
</dbReference>
<accession>A0AA41YNP0</accession>
<dbReference type="InterPro" id="IPR003661">
    <property type="entry name" value="HisK_dim/P_dom"/>
</dbReference>
<dbReference type="Gene3D" id="3.30.565.10">
    <property type="entry name" value="Histidine kinase-like ATPase, C-terminal domain"/>
    <property type="match status" value="1"/>
</dbReference>
<evidence type="ECO:0000256" key="9">
    <source>
        <dbReference type="ARBA" id="ARBA00023012"/>
    </source>
</evidence>
<dbReference type="Proteomes" id="UP001165679">
    <property type="component" value="Unassembled WGS sequence"/>
</dbReference>
<dbReference type="Pfam" id="PF00512">
    <property type="entry name" value="HisKA"/>
    <property type="match status" value="1"/>
</dbReference>
<comment type="catalytic activity">
    <reaction evidence="1">
        <text>ATP + protein L-histidine = ADP + protein N-phospho-L-histidine.</text>
        <dbReference type="EC" id="2.7.13.3"/>
    </reaction>
</comment>
<evidence type="ECO:0000256" key="3">
    <source>
        <dbReference type="ARBA" id="ARBA00012438"/>
    </source>
</evidence>
<dbReference type="PANTHER" id="PTHR45436">
    <property type="entry name" value="SENSOR HISTIDINE KINASE YKOH"/>
    <property type="match status" value="1"/>
</dbReference>
<evidence type="ECO:0000256" key="6">
    <source>
        <dbReference type="ARBA" id="ARBA00022692"/>
    </source>
</evidence>
<dbReference type="CDD" id="cd00082">
    <property type="entry name" value="HisKA"/>
    <property type="match status" value="1"/>
</dbReference>
<keyword evidence="5" id="KW-0808">Transferase</keyword>
<evidence type="ECO:0000256" key="8">
    <source>
        <dbReference type="ARBA" id="ARBA00022989"/>
    </source>
</evidence>
<dbReference type="EC" id="2.7.13.3" evidence="3"/>
<keyword evidence="9" id="KW-0902">Two-component regulatory system</keyword>
<dbReference type="InterPro" id="IPR003594">
    <property type="entry name" value="HATPase_dom"/>
</dbReference>
<dbReference type="GO" id="GO:0000155">
    <property type="term" value="F:phosphorelay sensor kinase activity"/>
    <property type="evidence" value="ECO:0007669"/>
    <property type="project" value="InterPro"/>
</dbReference>
<dbReference type="Pfam" id="PF13756">
    <property type="entry name" value="Stimulus_sens_1"/>
    <property type="match status" value="1"/>
</dbReference>
<evidence type="ECO:0000259" key="13">
    <source>
        <dbReference type="PROSITE" id="PS50885"/>
    </source>
</evidence>
<dbReference type="PROSITE" id="PS50885">
    <property type="entry name" value="HAMP"/>
    <property type="match status" value="1"/>
</dbReference>
<dbReference type="PANTHER" id="PTHR45436:SF5">
    <property type="entry name" value="SENSOR HISTIDINE KINASE TRCS"/>
    <property type="match status" value="1"/>
</dbReference>
<dbReference type="InterPro" id="IPR036097">
    <property type="entry name" value="HisK_dim/P_sf"/>
</dbReference>
<evidence type="ECO:0000313" key="15">
    <source>
        <dbReference type="Proteomes" id="UP001165679"/>
    </source>
</evidence>
<keyword evidence="15" id="KW-1185">Reference proteome</keyword>
<evidence type="ECO:0000256" key="10">
    <source>
        <dbReference type="ARBA" id="ARBA00023136"/>
    </source>
</evidence>
<evidence type="ECO:0000259" key="12">
    <source>
        <dbReference type="PROSITE" id="PS50109"/>
    </source>
</evidence>
<dbReference type="RefSeq" id="WP_264712244.1">
    <property type="nucleotide sequence ID" value="NZ_JAPDNT010000001.1"/>
</dbReference>
<dbReference type="SMART" id="SM00388">
    <property type="entry name" value="HisKA"/>
    <property type="match status" value="1"/>
</dbReference>
<evidence type="ECO:0000256" key="7">
    <source>
        <dbReference type="ARBA" id="ARBA00022777"/>
    </source>
</evidence>
<keyword evidence="4" id="KW-0597">Phosphoprotein</keyword>
<dbReference type="Pfam" id="PF13755">
    <property type="entry name" value="Sensor_TM1"/>
    <property type="match status" value="1"/>
</dbReference>
<dbReference type="InterPro" id="IPR025908">
    <property type="entry name" value="Sensor_TM1"/>
</dbReference>
<dbReference type="Gene3D" id="1.10.287.130">
    <property type="match status" value="1"/>
</dbReference>
<dbReference type="InterPro" id="IPR025919">
    <property type="entry name" value="Stimulus_sens_dom"/>
</dbReference>
<feature type="transmembrane region" description="Helical" evidence="11">
    <location>
        <begin position="249"/>
        <end position="273"/>
    </location>
</feature>
<dbReference type="InterPro" id="IPR036890">
    <property type="entry name" value="HATPase_C_sf"/>
</dbReference>
<keyword evidence="6 11" id="KW-0812">Transmembrane</keyword>
<name>A0AA41YNP0_9PROT</name>
<dbReference type="PROSITE" id="PS50109">
    <property type="entry name" value="HIS_KIN"/>
    <property type="match status" value="1"/>
</dbReference>
<reference evidence="14" key="2">
    <citation type="submission" date="2022-10" db="EMBL/GenBank/DDBJ databases">
        <authorList>
            <person name="Trinh H.N."/>
        </authorList>
    </citation>
    <scope>NUCLEOTIDE SEQUENCE</scope>
    <source>
        <strain evidence="14">RN2-1</strain>
    </source>
</reference>
<keyword evidence="7" id="KW-0418">Kinase</keyword>
<feature type="transmembrane region" description="Helical" evidence="11">
    <location>
        <begin position="34"/>
        <end position="52"/>
    </location>
</feature>
<dbReference type="EMBL" id="JAPDNT010000001">
    <property type="protein sequence ID" value="MCW3473665.1"/>
    <property type="molecule type" value="Genomic_DNA"/>
</dbReference>
<dbReference type="SMART" id="SM00387">
    <property type="entry name" value="HATPase_c"/>
    <property type="match status" value="1"/>
</dbReference>
<sequence length="559" mass="61174">MPDSGVLTAGLQPTAVSAEARIRPRWVSPLLRRILLVNALPLALLLAALLYLDQYQNGLLQAEVTTLREQARIYAGALGEAAVREDDPDNPKLVPDQARPLLRRLTEPTPNAQARLYAPDGQIVADSRVREGAGGAVATEPLPPAVDRGFLLGTIGRIYDRILSFLPHGGEVPLLDTGPSAAGLDWQPDVREELRLTGSNQSREMPPYIRRTQENRLLVTVAEPVLRNRHSVGIVLLTREAREVDDSLLAVRLSILALFTLALGLTVMLSWYLSLTIARPILRLAGAAAGMREGSGRSGEMPEGLLARRDEIGELAHALSESARALWARMDAIERFAADVAHEIKNPLSSIRSAIETLRRIEDPEKQRRLLAIIAEDVGRLDRLISDISDASRIDAELSRVATERVDVAPILSTLAEINEATRGESGPHVELAAPDGRLVVQGVEDRLVQVLRNLIGNAQSFSPPNGRISLRARETGNVVELSVEDEGPGIPESKLEHIFDRFYSERPQGERFGQHSGLGLSISRQIVEALKGRISAENRRDERGRVIGARFVVRLPKG</sequence>
<keyword evidence="10 11" id="KW-0472">Membrane</keyword>
<reference evidence="14" key="1">
    <citation type="submission" date="2022-09" db="EMBL/GenBank/DDBJ databases">
        <title>Rhodovastum sp. nov. RN2-1 isolated from soil in Seongnam, South Korea.</title>
        <authorList>
            <person name="Le N.T."/>
        </authorList>
    </citation>
    <scope>NUCLEOTIDE SEQUENCE</scope>
    <source>
        <strain evidence="14">RN2-1</strain>
    </source>
</reference>
<dbReference type="PRINTS" id="PR00344">
    <property type="entry name" value="BCTRLSENSOR"/>
</dbReference>
<organism evidence="14 15">
    <name type="scientific">Limobrevibacterium gyesilva</name>
    <dbReference type="NCBI Taxonomy" id="2991712"/>
    <lineage>
        <taxon>Bacteria</taxon>
        <taxon>Pseudomonadati</taxon>
        <taxon>Pseudomonadota</taxon>
        <taxon>Alphaproteobacteria</taxon>
        <taxon>Acetobacterales</taxon>
        <taxon>Acetobacteraceae</taxon>
        <taxon>Limobrevibacterium</taxon>
    </lineage>
</organism>
<feature type="domain" description="Histidine kinase" evidence="12">
    <location>
        <begin position="339"/>
        <end position="559"/>
    </location>
</feature>
<dbReference type="InterPro" id="IPR050428">
    <property type="entry name" value="TCS_sensor_his_kinase"/>
</dbReference>
<dbReference type="GO" id="GO:0016020">
    <property type="term" value="C:membrane"/>
    <property type="evidence" value="ECO:0007669"/>
    <property type="project" value="UniProtKB-SubCell"/>
</dbReference>
<dbReference type="SUPFAM" id="SSF47384">
    <property type="entry name" value="Homodimeric domain of signal transducing histidine kinase"/>
    <property type="match status" value="1"/>
</dbReference>
<dbReference type="Gene3D" id="6.10.340.10">
    <property type="match status" value="1"/>
</dbReference>
<dbReference type="SUPFAM" id="SSF55874">
    <property type="entry name" value="ATPase domain of HSP90 chaperone/DNA topoisomerase II/histidine kinase"/>
    <property type="match status" value="1"/>
</dbReference>
<feature type="domain" description="HAMP" evidence="13">
    <location>
        <begin position="275"/>
        <end position="331"/>
    </location>
</feature>
<evidence type="ECO:0000256" key="2">
    <source>
        <dbReference type="ARBA" id="ARBA00004370"/>
    </source>
</evidence>
<evidence type="ECO:0000313" key="14">
    <source>
        <dbReference type="EMBL" id="MCW3473665.1"/>
    </source>
</evidence>
<comment type="subcellular location">
    <subcellularLocation>
        <location evidence="2">Membrane</location>
    </subcellularLocation>
</comment>
<evidence type="ECO:0000256" key="1">
    <source>
        <dbReference type="ARBA" id="ARBA00000085"/>
    </source>
</evidence>
<dbReference type="InterPro" id="IPR003660">
    <property type="entry name" value="HAMP_dom"/>
</dbReference>
<proteinExistence type="predicted"/>
<evidence type="ECO:0000256" key="4">
    <source>
        <dbReference type="ARBA" id="ARBA00022553"/>
    </source>
</evidence>
<evidence type="ECO:0000256" key="11">
    <source>
        <dbReference type="SAM" id="Phobius"/>
    </source>
</evidence>
<keyword evidence="8 11" id="KW-1133">Transmembrane helix</keyword>
<dbReference type="InterPro" id="IPR005467">
    <property type="entry name" value="His_kinase_dom"/>
</dbReference>
<comment type="caution">
    <text evidence="14">The sequence shown here is derived from an EMBL/GenBank/DDBJ whole genome shotgun (WGS) entry which is preliminary data.</text>
</comment>
<evidence type="ECO:0000256" key="5">
    <source>
        <dbReference type="ARBA" id="ARBA00022679"/>
    </source>
</evidence>
<dbReference type="AlphaFoldDB" id="A0AA41YNP0"/>